<feature type="signal peptide" evidence="2">
    <location>
        <begin position="1"/>
        <end position="31"/>
    </location>
</feature>
<accession>A0A5P9NPA3</accession>
<evidence type="ECO:0000256" key="1">
    <source>
        <dbReference type="SAM" id="Phobius"/>
    </source>
</evidence>
<keyword evidence="2" id="KW-0732">Signal</keyword>
<keyword evidence="1" id="KW-0472">Membrane</keyword>
<dbReference type="OrthoDB" id="1134604at2"/>
<dbReference type="EMBL" id="CP036422">
    <property type="protein sequence ID" value="QFU77660.1"/>
    <property type="molecule type" value="Genomic_DNA"/>
</dbReference>
<dbReference type="RefSeq" id="WP_153240807.1">
    <property type="nucleotide sequence ID" value="NZ_CP036422.1"/>
</dbReference>
<proteinExistence type="predicted"/>
<dbReference type="AlphaFoldDB" id="A0A5P9NPA3"/>
<reference evidence="3 4" key="1">
    <citation type="submission" date="2019-02" db="EMBL/GenBank/DDBJ databases">
        <authorList>
            <person name="Li S.-H."/>
        </authorList>
    </citation>
    <scope>NUCLEOTIDE SEQUENCE [LARGE SCALE GENOMIC DNA]</scope>
    <source>
        <strain evidence="3 4">IMCC14385</strain>
    </source>
</reference>
<sequence>MSSTSVNEPLGARIALYSVAATGLASGVAQAAPVESEGFPISLTVETGGDSYDYQETFIDVDGDGTDDFRLWAEGRPLASPCDYGDANATASIDDSYYGDYSNYILNDEADSYYASLITDGATIDETSTVQRRYSYLTGCYYADSGNFGPPTRGYIGFSFTVGADRHYGYFDVETAQGSLVTTIHSACFESTAGVGIAAGACAPPPAAPPVDDPGAVDPDSGAAADGPQAIPVGGLIPMSLGVLALGAAAMRRRRQ</sequence>
<keyword evidence="1" id="KW-0812">Transmembrane</keyword>
<gene>
    <name evidence="3" type="ORF">EY643_19370</name>
</gene>
<feature type="chain" id="PRO_5025003422" description="PEP-CTERM sorting domain-containing protein" evidence="2">
    <location>
        <begin position="32"/>
        <end position="256"/>
    </location>
</feature>
<keyword evidence="1" id="KW-1133">Transmembrane helix</keyword>
<evidence type="ECO:0000256" key="2">
    <source>
        <dbReference type="SAM" id="SignalP"/>
    </source>
</evidence>
<name>A0A5P9NPA3_9GAMM</name>
<dbReference type="Proteomes" id="UP000326287">
    <property type="component" value="Chromosome"/>
</dbReference>
<dbReference type="KEGG" id="halc:EY643_19370"/>
<evidence type="ECO:0000313" key="4">
    <source>
        <dbReference type="Proteomes" id="UP000326287"/>
    </source>
</evidence>
<evidence type="ECO:0000313" key="3">
    <source>
        <dbReference type="EMBL" id="QFU77660.1"/>
    </source>
</evidence>
<feature type="transmembrane region" description="Helical" evidence="1">
    <location>
        <begin position="230"/>
        <end position="251"/>
    </location>
</feature>
<evidence type="ECO:0008006" key="5">
    <source>
        <dbReference type="Google" id="ProtNLM"/>
    </source>
</evidence>
<protein>
    <recommendedName>
        <fullName evidence="5">PEP-CTERM sorting domain-containing protein</fullName>
    </recommendedName>
</protein>
<keyword evidence="4" id="KW-1185">Reference proteome</keyword>
<organism evidence="3 4">
    <name type="scientific">Halioglobus maricola</name>
    <dbReference type="NCBI Taxonomy" id="2601894"/>
    <lineage>
        <taxon>Bacteria</taxon>
        <taxon>Pseudomonadati</taxon>
        <taxon>Pseudomonadota</taxon>
        <taxon>Gammaproteobacteria</taxon>
        <taxon>Cellvibrionales</taxon>
        <taxon>Halieaceae</taxon>
        <taxon>Halioglobus</taxon>
    </lineage>
</organism>